<organism evidence="1 2">
    <name type="scientific">Necator americanus</name>
    <name type="common">Human hookworm</name>
    <dbReference type="NCBI Taxonomy" id="51031"/>
    <lineage>
        <taxon>Eukaryota</taxon>
        <taxon>Metazoa</taxon>
        <taxon>Ecdysozoa</taxon>
        <taxon>Nematoda</taxon>
        <taxon>Chromadorea</taxon>
        <taxon>Rhabditida</taxon>
        <taxon>Rhabditina</taxon>
        <taxon>Rhabditomorpha</taxon>
        <taxon>Strongyloidea</taxon>
        <taxon>Ancylostomatidae</taxon>
        <taxon>Bunostominae</taxon>
        <taxon>Necator</taxon>
    </lineage>
</organism>
<sequence length="231" mass="26655">MSSPVPNRSGEIIGWSYAVARDIEVSEEAFEAPLRMLRSERDRLVEERRVFEDLFNESERKNRALEVQLTRVADDLPALRRIMPLAAREVRFSRVSDWTIMKEETVLSYLVREEVERTMIEIQRDRTVKVTVIIKDKEIMKSCVLVNTRLGDYKCWAKGKEDKSPWRGDKPEVSLSFGELWLTNHSERADVPSDLRKMFLRSTIKAAIFGGFSNVGGLRAELEEKGCLCPT</sequence>
<dbReference type="EMBL" id="JAVFWL010000005">
    <property type="protein sequence ID" value="KAK6758286.1"/>
    <property type="molecule type" value="Genomic_DNA"/>
</dbReference>
<keyword evidence="2" id="KW-1185">Reference proteome</keyword>
<evidence type="ECO:0000313" key="1">
    <source>
        <dbReference type="EMBL" id="KAK6758286.1"/>
    </source>
</evidence>
<gene>
    <name evidence="1" type="primary">Necator_chrV.g20644</name>
    <name evidence="1" type="ORF">RB195_015851</name>
</gene>
<protein>
    <submittedName>
        <fullName evidence="1">Uncharacterized protein</fullName>
    </submittedName>
</protein>
<dbReference type="Proteomes" id="UP001303046">
    <property type="component" value="Unassembled WGS sequence"/>
</dbReference>
<proteinExistence type="predicted"/>
<evidence type="ECO:0000313" key="2">
    <source>
        <dbReference type="Proteomes" id="UP001303046"/>
    </source>
</evidence>
<comment type="caution">
    <text evidence="1">The sequence shown here is derived from an EMBL/GenBank/DDBJ whole genome shotgun (WGS) entry which is preliminary data.</text>
</comment>
<accession>A0ABR1E6K2</accession>
<reference evidence="1 2" key="1">
    <citation type="submission" date="2023-08" db="EMBL/GenBank/DDBJ databases">
        <title>A Necator americanus chromosomal reference genome.</title>
        <authorList>
            <person name="Ilik V."/>
            <person name="Petrzelkova K.J."/>
            <person name="Pardy F."/>
            <person name="Fuh T."/>
            <person name="Niatou-Singa F.S."/>
            <person name="Gouil Q."/>
            <person name="Baker L."/>
            <person name="Ritchie M.E."/>
            <person name="Jex A.R."/>
            <person name="Gazzola D."/>
            <person name="Li H."/>
            <person name="Toshio Fujiwara R."/>
            <person name="Zhan B."/>
            <person name="Aroian R.V."/>
            <person name="Pafco B."/>
            <person name="Schwarz E.M."/>
        </authorList>
    </citation>
    <scope>NUCLEOTIDE SEQUENCE [LARGE SCALE GENOMIC DNA]</scope>
    <source>
        <strain evidence="1 2">Aroian</strain>
        <tissue evidence="1">Whole animal</tissue>
    </source>
</reference>
<name>A0ABR1E6K2_NECAM</name>